<dbReference type="InterPro" id="IPR036770">
    <property type="entry name" value="Ankyrin_rpt-contain_sf"/>
</dbReference>
<feature type="repeat" description="ANK" evidence="3">
    <location>
        <begin position="176"/>
        <end position="208"/>
    </location>
</feature>
<dbReference type="RefSeq" id="XP_012946379.1">
    <property type="nucleotide sequence ID" value="XM_013090925.2"/>
</dbReference>
<dbReference type="PROSITE" id="PS50297">
    <property type="entry name" value="ANK_REP_REGION"/>
    <property type="match status" value="4"/>
</dbReference>
<dbReference type="Gene3D" id="1.25.40.20">
    <property type="entry name" value="Ankyrin repeat-containing domain"/>
    <property type="match status" value="3"/>
</dbReference>
<evidence type="ECO:0000256" key="2">
    <source>
        <dbReference type="ARBA" id="ARBA00023043"/>
    </source>
</evidence>
<evidence type="ECO:0000256" key="3">
    <source>
        <dbReference type="PROSITE-ProRule" id="PRU00023"/>
    </source>
</evidence>
<dbReference type="SUPFAM" id="SSF48403">
    <property type="entry name" value="Ankyrin repeat"/>
    <property type="match status" value="2"/>
</dbReference>
<dbReference type="PANTHER" id="PTHR24123:SF33">
    <property type="entry name" value="PROTEIN HOS4"/>
    <property type="match status" value="1"/>
</dbReference>
<dbReference type="InterPro" id="IPR051165">
    <property type="entry name" value="Multifunctional_ANK_Repeat"/>
</dbReference>
<dbReference type="Proteomes" id="UP000694888">
    <property type="component" value="Unplaced"/>
</dbReference>
<protein>
    <submittedName>
        <fullName evidence="6">Ankyrin-2-like</fullName>
    </submittedName>
</protein>
<dbReference type="InterPro" id="IPR002110">
    <property type="entry name" value="Ankyrin_rpt"/>
</dbReference>
<dbReference type="SMART" id="SM00248">
    <property type="entry name" value="ANK"/>
    <property type="match status" value="13"/>
</dbReference>
<feature type="compositionally biased region" description="Polar residues" evidence="4">
    <location>
        <begin position="1"/>
        <end position="11"/>
    </location>
</feature>
<gene>
    <name evidence="6" type="primary">LOC106013968</name>
</gene>
<feature type="repeat" description="ANK" evidence="3">
    <location>
        <begin position="812"/>
        <end position="844"/>
    </location>
</feature>
<feature type="region of interest" description="Disordered" evidence="4">
    <location>
        <begin position="1"/>
        <end position="120"/>
    </location>
</feature>
<accession>A0ABM1AEY2</accession>
<keyword evidence="5" id="KW-1185">Reference proteome</keyword>
<feature type="compositionally biased region" description="Low complexity" evidence="4">
    <location>
        <begin position="44"/>
        <end position="57"/>
    </location>
</feature>
<dbReference type="PANTHER" id="PTHR24123">
    <property type="entry name" value="ANKYRIN REPEAT-CONTAINING"/>
    <property type="match status" value="1"/>
</dbReference>
<organism evidence="5 6">
    <name type="scientific">Aplysia californica</name>
    <name type="common">California sea hare</name>
    <dbReference type="NCBI Taxonomy" id="6500"/>
    <lineage>
        <taxon>Eukaryota</taxon>
        <taxon>Metazoa</taxon>
        <taxon>Spiralia</taxon>
        <taxon>Lophotrochozoa</taxon>
        <taxon>Mollusca</taxon>
        <taxon>Gastropoda</taxon>
        <taxon>Heterobranchia</taxon>
        <taxon>Euthyneura</taxon>
        <taxon>Tectipleura</taxon>
        <taxon>Aplysiida</taxon>
        <taxon>Aplysioidea</taxon>
        <taxon>Aplysiidae</taxon>
        <taxon>Aplysia</taxon>
    </lineage>
</organism>
<feature type="repeat" description="ANK" evidence="3">
    <location>
        <begin position="779"/>
        <end position="811"/>
    </location>
</feature>
<evidence type="ECO:0000313" key="6">
    <source>
        <dbReference type="RefSeq" id="XP_012946379.1"/>
    </source>
</evidence>
<dbReference type="PROSITE" id="PS50088">
    <property type="entry name" value="ANK_REPEAT"/>
    <property type="match status" value="5"/>
</dbReference>
<name>A0ABM1AEY2_APLCA</name>
<dbReference type="Pfam" id="PF12796">
    <property type="entry name" value="Ank_2"/>
    <property type="match status" value="3"/>
</dbReference>
<feature type="repeat" description="ANK" evidence="3">
    <location>
        <begin position="282"/>
        <end position="314"/>
    </location>
</feature>
<feature type="repeat" description="ANK" evidence="3">
    <location>
        <begin position="713"/>
        <end position="745"/>
    </location>
</feature>
<feature type="compositionally biased region" description="Polar residues" evidence="4">
    <location>
        <begin position="68"/>
        <end position="77"/>
    </location>
</feature>
<dbReference type="GeneID" id="106013968"/>
<sequence length="1076" mass="117930">MDRMSANSKCISRSPAGPARRRSQRIARSTWRNDSAVDPARQTSLSSAPSFSAYSKKYGLRSSESKTKIQQMPGNSSGKRKQSSLVSDLETPPTKNLRTSKQATSETVADSSRAGPSQFVSVNARKKLQSNSKPSPAVKLSSDLVDAVIAGQSRKVAKILKALGHTDTTGIPFQWVKDTCLYEAVFRGNLLMVQTLIYNGADVSFEQHGRNCLRLAVKRGYVDIVEFLLSYLSRNMIKERIIEGTDRCGNTLLILCQRSNAAAHFTKILLSEGAAVNTQNKEGETALMKAVRSQNLKSVLYLLKAGANVELKNKKGKTARSLAAAMGMKGLIDILGPDSSEQALSPLMRAAKAQKMTLLELLLISRMFEVNGEELGDETKKDTALSMIFNSKWKNGPVQLTGTRRDSEYLKSGFLPFTVKEREVIAILVKGGVSIHTGGRFTVWNSPFLTVLRLGDYNLLNIFIQGQKWIGNGASYAKALEIAATDGRCDLIDLLTPAVKSLSILFDVRAVWGEDFQQALHAVLRVGSRQCVYRILDLVQDIIDFTQAMSTAANSGRYSIFMLLRNAFPKKFELLISRDEGTEWLSHACLGNCFTIVNSLLKSGAAPNGKLTLDQPLICSKSAMVSELLLQYGADVNRPCLLLDPLDGTFHETTALWRAVVSNSINIVRVLKKHGATTDISLVNITLLGDFCSRKMQRLILNFDFDPNQADRQGILPIWVAASRDDVESLETLIKKGADVDLKTFSSPPALVTGAESKSPEVIRCLLSHGADVDNTDVDGDTPLIVAAVSDDGTIIRMLREKGAQLNATNCTGRTALMVAYNAKNLAAFYCLLDLGADLNVKENGETLLSRSLRERQVDPLYVQALLMHGGKVSSREALFAVHNCIATKQLGVLSTLIHCGGFIPTLLNEHSPFCRAQFPLVSACADVFSPLCMALLCNRVEIARDMLKAFFLTASDLTLLPRHKKVRELLNGRGYLESLQVLDEMSSSPPSLKLLCFVQVSDLCGPVPGRRERVAQLELPVCLKESLMFTANDQSIGRKCCCLVEDPSELQIGSYAGDGYSIWGRDEMRDPFVLS</sequence>
<proteinExistence type="predicted"/>
<evidence type="ECO:0000256" key="4">
    <source>
        <dbReference type="SAM" id="MobiDB-lite"/>
    </source>
</evidence>
<keyword evidence="1" id="KW-0677">Repeat</keyword>
<evidence type="ECO:0000256" key="1">
    <source>
        <dbReference type="ARBA" id="ARBA00022737"/>
    </source>
</evidence>
<reference evidence="6" key="1">
    <citation type="submission" date="2025-08" db="UniProtKB">
        <authorList>
            <consortium name="RefSeq"/>
        </authorList>
    </citation>
    <scope>IDENTIFICATION</scope>
</reference>
<keyword evidence="2 3" id="KW-0040">ANK repeat</keyword>
<evidence type="ECO:0000313" key="5">
    <source>
        <dbReference type="Proteomes" id="UP000694888"/>
    </source>
</evidence>
<feature type="compositionally biased region" description="Polar residues" evidence="4">
    <location>
        <begin position="93"/>
        <end position="120"/>
    </location>
</feature>